<reference evidence="3" key="1">
    <citation type="journal article" date="2014" name="Int. J. Syst. Evol. Microbiol.">
        <title>Complete genome sequence of Corynebacterium casei LMG S-19264T (=DSM 44701T), isolated from a smear-ripened cheese.</title>
        <authorList>
            <consortium name="US DOE Joint Genome Institute (JGI-PGF)"/>
            <person name="Walter F."/>
            <person name="Albersmeier A."/>
            <person name="Kalinowski J."/>
            <person name="Ruckert C."/>
        </authorList>
    </citation>
    <scope>NUCLEOTIDE SEQUENCE</scope>
    <source>
        <strain evidence="3">CGMCC 1.15178</strain>
    </source>
</reference>
<name>A0A917DPK6_9BACL</name>
<dbReference type="PANTHER" id="PTHR21064:SF6">
    <property type="entry name" value="AMINOGLYCOSIDE PHOSPHOTRANSFERASE DOMAIN-CONTAINING PROTEIN"/>
    <property type="match status" value="1"/>
</dbReference>
<dbReference type="InterPro" id="IPR002575">
    <property type="entry name" value="Aminoglycoside_PTrfase"/>
</dbReference>
<dbReference type="GO" id="GO:0004413">
    <property type="term" value="F:homoserine kinase activity"/>
    <property type="evidence" value="ECO:0007669"/>
    <property type="project" value="TreeGrafter"/>
</dbReference>
<proteinExistence type="inferred from homology"/>
<evidence type="ECO:0000313" key="3">
    <source>
        <dbReference type="EMBL" id="GGD56874.1"/>
    </source>
</evidence>
<sequence>MEKTMRALLNDSILKEAAGMYGFDHGGLTDLHGFQNFVYLAERDLQAYILRIAHSSHRSLEMTEAELKWIQYLVRHGVNAAAPITSIDGKLAGRVKLDDSYFVVTAFEKAAGGKPDYMTYLENNDMIRKLGRMTGKIHALSKKFPADKRCLQRKNWYGNHYLSKFADYIPAPYTHVIEKTNQFLNVLHSLPRDPDCFGLIHGDIHLNNFHAHNGELTLFDFDECEYNWYVADIANPLFYVTPLPSDGKEKRDRAAKRFYDHFMDGYARENTLDALWLKRMPMFLRLREILVYSGAFRSLDLNDLHPWSKEMIETTTRNLEHDLPFLAIDFA</sequence>
<dbReference type="InterPro" id="IPR050249">
    <property type="entry name" value="Pseudomonas-type_ThrB"/>
</dbReference>
<evidence type="ECO:0000313" key="4">
    <source>
        <dbReference type="Proteomes" id="UP000612456"/>
    </source>
</evidence>
<dbReference type="SUPFAM" id="SSF56112">
    <property type="entry name" value="Protein kinase-like (PK-like)"/>
    <property type="match status" value="1"/>
</dbReference>
<organism evidence="3 4">
    <name type="scientific">Paenibacillus nasutitermitis</name>
    <dbReference type="NCBI Taxonomy" id="1652958"/>
    <lineage>
        <taxon>Bacteria</taxon>
        <taxon>Bacillati</taxon>
        <taxon>Bacillota</taxon>
        <taxon>Bacilli</taxon>
        <taxon>Bacillales</taxon>
        <taxon>Paenibacillaceae</taxon>
        <taxon>Paenibacillus</taxon>
    </lineage>
</organism>
<evidence type="ECO:0000256" key="1">
    <source>
        <dbReference type="ARBA" id="ARBA00038240"/>
    </source>
</evidence>
<dbReference type="EMBL" id="BMHP01000001">
    <property type="protein sequence ID" value="GGD56874.1"/>
    <property type="molecule type" value="Genomic_DNA"/>
</dbReference>
<dbReference type="AlphaFoldDB" id="A0A917DPK6"/>
<gene>
    <name evidence="3" type="ORF">GCM10010911_13290</name>
</gene>
<evidence type="ECO:0000259" key="2">
    <source>
        <dbReference type="Pfam" id="PF01636"/>
    </source>
</evidence>
<dbReference type="Gene3D" id="3.90.1200.10">
    <property type="match status" value="1"/>
</dbReference>
<dbReference type="Gene3D" id="3.30.200.20">
    <property type="entry name" value="Phosphorylase Kinase, domain 1"/>
    <property type="match status" value="1"/>
</dbReference>
<accession>A0A917DPK6</accession>
<dbReference type="Pfam" id="PF01636">
    <property type="entry name" value="APH"/>
    <property type="match status" value="1"/>
</dbReference>
<dbReference type="PANTHER" id="PTHR21064">
    <property type="entry name" value="AMINOGLYCOSIDE PHOSPHOTRANSFERASE DOMAIN-CONTAINING PROTEIN-RELATED"/>
    <property type="match status" value="1"/>
</dbReference>
<dbReference type="RefSeq" id="WP_188990282.1">
    <property type="nucleotide sequence ID" value="NZ_BMHP01000001.1"/>
</dbReference>
<dbReference type="GO" id="GO:0009088">
    <property type="term" value="P:threonine biosynthetic process"/>
    <property type="evidence" value="ECO:0007669"/>
    <property type="project" value="TreeGrafter"/>
</dbReference>
<dbReference type="Proteomes" id="UP000612456">
    <property type="component" value="Unassembled WGS sequence"/>
</dbReference>
<reference evidence="3" key="2">
    <citation type="submission" date="2020-09" db="EMBL/GenBank/DDBJ databases">
        <authorList>
            <person name="Sun Q."/>
            <person name="Zhou Y."/>
        </authorList>
    </citation>
    <scope>NUCLEOTIDE SEQUENCE</scope>
    <source>
        <strain evidence="3">CGMCC 1.15178</strain>
    </source>
</reference>
<dbReference type="InterPro" id="IPR011009">
    <property type="entry name" value="Kinase-like_dom_sf"/>
</dbReference>
<protein>
    <recommendedName>
        <fullName evidence="2">Aminoglycoside phosphotransferase domain-containing protein</fullName>
    </recommendedName>
</protein>
<keyword evidence="4" id="KW-1185">Reference proteome</keyword>
<comment type="caution">
    <text evidence="3">The sequence shown here is derived from an EMBL/GenBank/DDBJ whole genome shotgun (WGS) entry which is preliminary data.</text>
</comment>
<feature type="domain" description="Aminoglycoside phosphotransferase" evidence="2">
    <location>
        <begin position="32"/>
        <end position="244"/>
    </location>
</feature>
<comment type="similarity">
    <text evidence="1">Belongs to the pseudomonas-type ThrB family.</text>
</comment>